<dbReference type="SUPFAM" id="SSF46689">
    <property type="entry name" value="Homeodomain-like"/>
    <property type="match status" value="2"/>
</dbReference>
<dbReference type="RefSeq" id="WP_154546272.1">
    <property type="nucleotide sequence ID" value="NZ_VULO01000013.1"/>
</dbReference>
<dbReference type="GO" id="GO:0000976">
    <property type="term" value="F:transcription cis-regulatory region binding"/>
    <property type="evidence" value="ECO:0007669"/>
    <property type="project" value="TreeGrafter"/>
</dbReference>
<dbReference type="PANTHER" id="PTHR30055:SF234">
    <property type="entry name" value="HTH-TYPE TRANSCRIPTIONAL REGULATOR BETI"/>
    <property type="match status" value="1"/>
</dbReference>
<evidence type="ECO:0000256" key="1">
    <source>
        <dbReference type="ARBA" id="ARBA00023015"/>
    </source>
</evidence>
<feature type="domain" description="HTH tetR-type" evidence="5">
    <location>
        <begin position="216"/>
        <end position="276"/>
    </location>
</feature>
<dbReference type="PANTHER" id="PTHR30055">
    <property type="entry name" value="HTH-TYPE TRANSCRIPTIONAL REGULATOR RUTR"/>
    <property type="match status" value="1"/>
</dbReference>
<dbReference type="GO" id="GO:0003700">
    <property type="term" value="F:DNA-binding transcription factor activity"/>
    <property type="evidence" value="ECO:0007669"/>
    <property type="project" value="TreeGrafter"/>
</dbReference>
<keyword evidence="2 4" id="KW-0238">DNA-binding</keyword>
<dbReference type="InterPro" id="IPR036271">
    <property type="entry name" value="Tet_transcr_reg_TetR-rel_C_sf"/>
</dbReference>
<dbReference type="SUPFAM" id="SSF48498">
    <property type="entry name" value="Tetracyclin repressor-like, C-terminal domain"/>
    <property type="match status" value="1"/>
</dbReference>
<evidence type="ECO:0000313" key="7">
    <source>
        <dbReference type="Proteomes" id="UP000470875"/>
    </source>
</evidence>
<accession>A0A6N7VTW6</accession>
<dbReference type="InterPro" id="IPR009057">
    <property type="entry name" value="Homeodomain-like_sf"/>
</dbReference>
<evidence type="ECO:0000256" key="2">
    <source>
        <dbReference type="ARBA" id="ARBA00023125"/>
    </source>
</evidence>
<feature type="DNA-binding region" description="H-T-H motif" evidence="4">
    <location>
        <begin position="32"/>
        <end position="51"/>
    </location>
</feature>
<evidence type="ECO:0000313" key="6">
    <source>
        <dbReference type="EMBL" id="MSS85217.1"/>
    </source>
</evidence>
<keyword evidence="3" id="KW-0804">Transcription</keyword>
<comment type="caution">
    <text evidence="6">The sequence shown here is derived from an EMBL/GenBank/DDBJ whole genome shotgun (WGS) entry which is preliminary data.</text>
</comment>
<dbReference type="PROSITE" id="PS50977">
    <property type="entry name" value="HTH_TETR_2"/>
    <property type="match status" value="2"/>
</dbReference>
<organism evidence="6 7">
    <name type="scientific">Scrofimicrobium canadense</name>
    <dbReference type="NCBI Taxonomy" id="2652290"/>
    <lineage>
        <taxon>Bacteria</taxon>
        <taxon>Bacillati</taxon>
        <taxon>Actinomycetota</taxon>
        <taxon>Actinomycetes</taxon>
        <taxon>Actinomycetales</taxon>
        <taxon>Actinomycetaceae</taxon>
        <taxon>Scrofimicrobium</taxon>
    </lineage>
</organism>
<protein>
    <submittedName>
        <fullName evidence="6">TetR/AcrR family transcriptional regulator</fullName>
    </submittedName>
</protein>
<sequence>MAVQETDATSPRQRILDGATLAFITFGYDGASMRTITEYTGYSQAGIAHYFATKADLLLAAFEQSCKRVIDTFAIGEGSDSVTRLYKIWRAQARIRTDIAMRAVITAEASTIGHPTRKQAEQTLNDLKEGIQKALPEIRFPQLMADAWEGLSVDWLYNARIDVPLMLKDAYLALADVNDFPALSGVCEKAPPTWDEDAPRAFQGLERFEAGRVPEDPRQRKILNAAMQVFGDAGYVGGSLRSIAGTLGITHPALLRYFPSKNDLLKAVLQRRDMVLTALGVPPTPRAAVVDGLIHTQQSMEIPGLIRLFTSLMTRSFQTNTPFHEFFTERKNSLFAINDLIFEGLSEVGELRSDLDPIIQGRLWSAVWDGAQIRWALKQDTSISGALAEYVNQVMVPPLSKEELEAVNLSLPLEPDLDDGLLAEGA</sequence>
<dbReference type="Pfam" id="PF00440">
    <property type="entry name" value="TetR_N"/>
    <property type="match status" value="2"/>
</dbReference>
<dbReference type="Proteomes" id="UP000470875">
    <property type="component" value="Unassembled WGS sequence"/>
</dbReference>
<feature type="domain" description="HTH tetR-type" evidence="5">
    <location>
        <begin position="9"/>
        <end position="69"/>
    </location>
</feature>
<dbReference type="InterPro" id="IPR001647">
    <property type="entry name" value="HTH_TetR"/>
</dbReference>
<keyword evidence="7" id="KW-1185">Reference proteome</keyword>
<reference evidence="6 7" key="1">
    <citation type="submission" date="2019-08" db="EMBL/GenBank/DDBJ databases">
        <title>In-depth cultivation of the pig gut microbiome towards novel bacterial diversity and tailored functional studies.</title>
        <authorList>
            <person name="Wylensek D."/>
            <person name="Hitch T.C.A."/>
            <person name="Clavel T."/>
        </authorList>
    </citation>
    <scope>NUCLEOTIDE SEQUENCE [LARGE SCALE GENOMIC DNA]</scope>
    <source>
        <strain evidence="6 7">WB03_NA08</strain>
    </source>
</reference>
<evidence type="ECO:0000256" key="3">
    <source>
        <dbReference type="ARBA" id="ARBA00023163"/>
    </source>
</evidence>
<dbReference type="PRINTS" id="PR00455">
    <property type="entry name" value="HTHTETR"/>
</dbReference>
<feature type="DNA-binding region" description="H-T-H motif" evidence="4">
    <location>
        <begin position="239"/>
        <end position="258"/>
    </location>
</feature>
<evidence type="ECO:0000256" key="4">
    <source>
        <dbReference type="PROSITE-ProRule" id="PRU00335"/>
    </source>
</evidence>
<dbReference type="Gene3D" id="1.10.357.10">
    <property type="entry name" value="Tetracycline Repressor, domain 2"/>
    <property type="match status" value="2"/>
</dbReference>
<dbReference type="InterPro" id="IPR050109">
    <property type="entry name" value="HTH-type_TetR-like_transc_reg"/>
</dbReference>
<evidence type="ECO:0000259" key="5">
    <source>
        <dbReference type="PROSITE" id="PS50977"/>
    </source>
</evidence>
<keyword evidence="1" id="KW-0805">Transcription regulation</keyword>
<proteinExistence type="predicted"/>
<dbReference type="EMBL" id="VULO01000013">
    <property type="protein sequence ID" value="MSS85217.1"/>
    <property type="molecule type" value="Genomic_DNA"/>
</dbReference>
<gene>
    <name evidence="6" type="ORF">FYJ24_10720</name>
</gene>
<name>A0A6N7VTW6_9ACTO</name>
<dbReference type="AlphaFoldDB" id="A0A6N7VTW6"/>